<dbReference type="InterPro" id="IPR023286">
    <property type="entry name" value="ABATE_dom_sf"/>
</dbReference>
<reference evidence="3" key="1">
    <citation type="journal article" date="2019" name="Int. J. Syst. Evol. Microbiol.">
        <title>The Global Catalogue of Microorganisms (GCM) 10K type strain sequencing project: providing services to taxonomists for standard genome sequencing and annotation.</title>
        <authorList>
            <consortium name="The Broad Institute Genomics Platform"/>
            <consortium name="The Broad Institute Genome Sequencing Center for Infectious Disease"/>
            <person name="Wu L."/>
            <person name="Ma J."/>
        </authorList>
    </citation>
    <scope>NUCLEOTIDE SEQUENCE [LARGE SCALE GENOMIC DNA]</scope>
    <source>
        <strain evidence="3">CGMCC 4.7177</strain>
    </source>
</reference>
<dbReference type="SUPFAM" id="SSF160904">
    <property type="entry name" value="Jann2411-like"/>
    <property type="match status" value="1"/>
</dbReference>
<protein>
    <submittedName>
        <fullName evidence="2">CGNR zinc finger domain-containing protein</fullName>
    </submittedName>
</protein>
<proteinExistence type="predicted"/>
<dbReference type="Pfam" id="PF11706">
    <property type="entry name" value="zf-CGNR"/>
    <property type="match status" value="1"/>
</dbReference>
<dbReference type="RefSeq" id="WP_381538349.1">
    <property type="nucleotide sequence ID" value="NZ_JBHUGI010000032.1"/>
</dbReference>
<accession>A0ABW4SJU7</accession>
<dbReference type="PANTHER" id="PTHR35525:SF3">
    <property type="entry name" value="BLL6575 PROTEIN"/>
    <property type="match status" value="1"/>
</dbReference>
<gene>
    <name evidence="2" type="ORF">ACFSFY_12060</name>
</gene>
<dbReference type="InterPro" id="IPR021005">
    <property type="entry name" value="Znf_CGNR"/>
</dbReference>
<feature type="domain" description="Zinc finger CGNR" evidence="1">
    <location>
        <begin position="143"/>
        <end position="182"/>
    </location>
</feature>
<dbReference type="InterPro" id="IPR010852">
    <property type="entry name" value="ABATE"/>
</dbReference>
<dbReference type="Proteomes" id="UP001597218">
    <property type="component" value="Unassembled WGS sequence"/>
</dbReference>
<comment type="caution">
    <text evidence="2">The sequence shown here is derived from an EMBL/GenBank/DDBJ whole genome shotgun (WGS) entry which is preliminary data.</text>
</comment>
<dbReference type="PANTHER" id="PTHR35525">
    <property type="entry name" value="BLL6575 PROTEIN"/>
    <property type="match status" value="1"/>
</dbReference>
<sequence>MTNNLETRYSYLCEYLFMNLLNTIKRENDIAIDLLSEEGVMDEWIALMEAKGLLQASQVDKIREVSIDVKKVQAFRDLGRRSFSQEGTHPDLMGILSSYTKQSPLAFDAEFMPLPSQGGSDGLLALLSFEMLQAYQGDLFQKVKKCGSPTCYAFFVDTSGRRKWCSMEICGNREKARRHYSKKVNE</sequence>
<evidence type="ECO:0000313" key="2">
    <source>
        <dbReference type="EMBL" id="MFD1928767.1"/>
    </source>
</evidence>
<keyword evidence="3" id="KW-1185">Reference proteome</keyword>
<dbReference type="EMBL" id="JBHUGI010000032">
    <property type="protein sequence ID" value="MFD1928767.1"/>
    <property type="molecule type" value="Genomic_DNA"/>
</dbReference>
<organism evidence="2 3">
    <name type="scientific">Sporosarcina siberiensis</name>
    <dbReference type="NCBI Taxonomy" id="1365606"/>
    <lineage>
        <taxon>Bacteria</taxon>
        <taxon>Bacillati</taxon>
        <taxon>Bacillota</taxon>
        <taxon>Bacilli</taxon>
        <taxon>Bacillales</taxon>
        <taxon>Caryophanaceae</taxon>
        <taxon>Sporosarcina</taxon>
    </lineage>
</organism>
<evidence type="ECO:0000313" key="3">
    <source>
        <dbReference type="Proteomes" id="UP001597218"/>
    </source>
</evidence>
<dbReference type="Gene3D" id="1.10.3300.10">
    <property type="entry name" value="Jann2411-like domain"/>
    <property type="match status" value="1"/>
</dbReference>
<name>A0ABW4SJU7_9BACL</name>
<evidence type="ECO:0000259" key="1">
    <source>
        <dbReference type="Pfam" id="PF11706"/>
    </source>
</evidence>